<organism evidence="2 3">
    <name type="scientific">Nitrosomonas communis</name>
    <dbReference type="NCBI Taxonomy" id="44574"/>
    <lineage>
        <taxon>Bacteria</taxon>
        <taxon>Pseudomonadati</taxon>
        <taxon>Pseudomonadota</taxon>
        <taxon>Betaproteobacteria</taxon>
        <taxon>Nitrosomonadales</taxon>
        <taxon>Nitrosomonadaceae</taxon>
        <taxon>Nitrosomonas</taxon>
    </lineage>
</organism>
<name>A0A1H2PZS9_9PROT</name>
<dbReference type="Proteomes" id="UP000183454">
    <property type="component" value="Unassembled WGS sequence"/>
</dbReference>
<keyword evidence="1" id="KW-0812">Transmembrane</keyword>
<reference evidence="2 3" key="1">
    <citation type="submission" date="2016-10" db="EMBL/GenBank/DDBJ databases">
        <authorList>
            <person name="de Groot N.N."/>
        </authorList>
    </citation>
    <scope>NUCLEOTIDE SEQUENCE [LARGE SCALE GENOMIC DNA]</scope>
    <source>
        <strain evidence="2 3">Nm110</strain>
    </source>
</reference>
<dbReference type="EMBL" id="FNNH01000001">
    <property type="protein sequence ID" value="SDW00396.1"/>
    <property type="molecule type" value="Genomic_DNA"/>
</dbReference>
<accession>A0A1H2PZS9</accession>
<keyword evidence="1" id="KW-1133">Transmembrane helix</keyword>
<proteinExistence type="predicted"/>
<dbReference type="AlphaFoldDB" id="A0A1H2PZS9"/>
<feature type="transmembrane region" description="Helical" evidence="1">
    <location>
        <begin position="54"/>
        <end position="81"/>
    </location>
</feature>
<evidence type="ECO:0000313" key="3">
    <source>
        <dbReference type="Proteomes" id="UP000183454"/>
    </source>
</evidence>
<evidence type="ECO:0000313" key="2">
    <source>
        <dbReference type="EMBL" id="SDW00396.1"/>
    </source>
</evidence>
<sequence>MVLSNIERMGREKINELFPHLAKKITKTGLDVKHKIHQVILRLHLNSWGVAWKYLLMGLVGAFCIGVSYLVFVLFLIMYVLKSSIRE</sequence>
<gene>
    <name evidence="2" type="ORF">SAMN05421882_1001154</name>
</gene>
<protein>
    <submittedName>
        <fullName evidence="2">Uncharacterized protein</fullName>
    </submittedName>
</protein>
<keyword evidence="1" id="KW-0472">Membrane</keyword>
<evidence type="ECO:0000256" key="1">
    <source>
        <dbReference type="SAM" id="Phobius"/>
    </source>
</evidence>